<keyword evidence="7" id="KW-0604">Photosystem II</keyword>
<keyword evidence="1 6" id="KW-0148">Chlorophyll</keyword>
<protein>
    <recommendedName>
        <fullName evidence="7">Chlorophyll a-b binding protein, chloroplastic</fullName>
    </recommendedName>
</protein>
<evidence type="ECO:0000256" key="5">
    <source>
        <dbReference type="ARBA" id="ARBA00022991"/>
    </source>
</evidence>
<dbReference type="GO" id="GO:0009522">
    <property type="term" value="C:photosystem I"/>
    <property type="evidence" value="ECO:0007669"/>
    <property type="project" value="UniProtKB-KW"/>
</dbReference>
<dbReference type="InterPro" id="IPR001344">
    <property type="entry name" value="Chloro_AB-bd_pln"/>
</dbReference>
<accession>Q39632</accession>
<dbReference type="PIR" id="S33466">
    <property type="entry name" value="S33466"/>
</dbReference>
<dbReference type="Gene3D" id="1.10.3460.10">
    <property type="entry name" value="Chlorophyll a/b binding protein domain"/>
    <property type="match status" value="1"/>
</dbReference>
<dbReference type="GO" id="GO:0009535">
    <property type="term" value="C:chloroplast thylakoid membrane"/>
    <property type="evidence" value="ECO:0007669"/>
    <property type="project" value="UniProtKB-SubCell"/>
</dbReference>
<feature type="binding site" evidence="6">
    <location>
        <position position="207"/>
    </location>
    <ligand>
        <name>chlorophyll a</name>
        <dbReference type="ChEBI" id="CHEBI:58416"/>
        <label>1</label>
    </ligand>
</feature>
<keyword evidence="2 7" id="KW-0150">Chloroplast</keyword>
<dbReference type="Pfam" id="PF00504">
    <property type="entry name" value="Chloroa_b-bind"/>
    <property type="match status" value="1"/>
</dbReference>
<evidence type="ECO:0000256" key="4">
    <source>
        <dbReference type="ARBA" id="ARBA00022640"/>
    </source>
</evidence>
<keyword evidence="7" id="KW-0603">Photosystem I</keyword>
<keyword evidence="3 7" id="KW-0602">Photosynthesis</keyword>
<dbReference type="InterPro" id="IPR022796">
    <property type="entry name" value="Chloroa_b-bind"/>
</dbReference>
<keyword evidence="7" id="KW-0793">Thylakoid</keyword>
<feature type="binding site" evidence="6">
    <location>
        <position position="75"/>
    </location>
    <ligand>
        <name>chlorophyll a</name>
        <dbReference type="ChEBI" id="CHEBI:58416"/>
        <label>1</label>
    </ligand>
</feature>
<reference evidence="8" key="1">
    <citation type="journal article" date="1996" name="Photosyn. Res.">
        <title>Influence of photoheterotrophy on the expression of chlorophyll a/b-binding proteins in the green alga Pyrobotrys stellata.</title>
        <authorList>
            <person name="Wolf A.H."/>
            <person name="Bruedern A."/>
            <person name="Giersberg M."/>
            <person name="Wiessner W."/>
        </authorList>
    </citation>
    <scope>NUCLEOTIDE SEQUENCE</scope>
    <source>
        <strain evidence="8">SAG 10-1e</strain>
    </source>
</reference>
<comment type="function">
    <text evidence="7">The light-harvesting complex (LHC) functions as a light receptor, it captures and delivers excitation energy to photosystems with which it is closely associated.</text>
</comment>
<organism evidence="8">
    <name type="scientific">Pyrobotrys stellatus</name>
    <name type="common">Green alga</name>
    <name type="synonym">Chlamydobotrys stellata</name>
    <dbReference type="NCBI Taxonomy" id="3064"/>
    <lineage>
        <taxon>Eukaryota</taxon>
        <taxon>Viridiplantae</taxon>
        <taxon>Chlorophyta</taxon>
        <taxon>core chlorophytes</taxon>
        <taxon>Chlorophyceae</taxon>
        <taxon>CS clade</taxon>
        <taxon>Chlamydomonadales</taxon>
        <taxon>Spondylomoraceae</taxon>
        <taxon>Pyrobotrys</taxon>
    </lineage>
</organism>
<feature type="binding site" evidence="6">
    <location>
        <position position="72"/>
    </location>
    <ligand>
        <name>chlorophyll a</name>
        <dbReference type="ChEBI" id="CHEBI:58416"/>
        <label>1</label>
    </ligand>
</feature>
<feature type="binding site" description="axial binding residue" evidence="6">
    <location>
        <position position="173"/>
    </location>
    <ligand>
        <name>chlorophyll b</name>
        <dbReference type="ChEBI" id="CHEBI:61721"/>
        <label>1</label>
    </ligand>
    <ligandPart>
        <name>Mg</name>
        <dbReference type="ChEBI" id="CHEBI:25107"/>
    </ligandPart>
</feature>
<dbReference type="EMBL" id="X71965">
    <property type="protein sequence ID" value="CAA50763.1"/>
    <property type="molecule type" value="mRNA"/>
</dbReference>
<feature type="binding site" evidence="6">
    <location>
        <position position="209"/>
    </location>
    <ligand>
        <name>chlorophyll a</name>
        <dbReference type="ChEBI" id="CHEBI:58416"/>
        <label>1</label>
    </ligand>
</feature>
<feature type="binding site" evidence="6">
    <location>
        <position position="237"/>
    </location>
    <ligand>
        <name>chlorophyll a</name>
        <dbReference type="ChEBI" id="CHEBI:58416"/>
        <label>1</label>
    </ligand>
</feature>
<dbReference type="GO" id="GO:0009765">
    <property type="term" value="P:photosynthesis, light harvesting"/>
    <property type="evidence" value="ECO:0007669"/>
    <property type="project" value="InterPro"/>
</dbReference>
<name>Q39632_PYRST</name>
<evidence type="ECO:0000256" key="1">
    <source>
        <dbReference type="ARBA" id="ARBA00022494"/>
    </source>
</evidence>
<dbReference type="AlphaFoldDB" id="Q39632"/>
<dbReference type="PANTHER" id="PTHR21649">
    <property type="entry name" value="CHLOROPHYLL A/B BINDING PROTEIN"/>
    <property type="match status" value="1"/>
</dbReference>
<evidence type="ECO:0000256" key="6">
    <source>
        <dbReference type="PIRSR" id="PIRSR601344-1"/>
    </source>
</evidence>
<evidence type="ECO:0000256" key="2">
    <source>
        <dbReference type="ARBA" id="ARBA00022528"/>
    </source>
</evidence>
<dbReference type="SUPFAM" id="SSF103511">
    <property type="entry name" value="Chlorophyll a-b binding protein"/>
    <property type="match status" value="1"/>
</dbReference>
<feature type="binding site" evidence="6">
    <location>
        <position position="221"/>
    </location>
    <ligand>
        <name>chlorophyll a</name>
        <dbReference type="ChEBI" id="CHEBI:58416"/>
        <label>1</label>
    </ligand>
</feature>
<proteinExistence type="evidence at transcript level"/>
<feature type="binding site" evidence="6">
    <location>
        <position position="204"/>
    </location>
    <ligand>
        <name>chlorophyll a</name>
        <dbReference type="ChEBI" id="CHEBI:58416"/>
        <label>1</label>
    </ligand>
</feature>
<evidence type="ECO:0000313" key="8">
    <source>
        <dbReference type="EMBL" id="CAA50763.1"/>
    </source>
</evidence>
<evidence type="ECO:0000256" key="7">
    <source>
        <dbReference type="RuleBase" id="RU363080"/>
    </source>
</evidence>
<comment type="subcellular location">
    <subcellularLocation>
        <location evidence="7">Plastid</location>
        <location evidence="7">Chloroplast thylakoid membrane</location>
    </subcellularLocation>
</comment>
<keyword evidence="5 7" id="KW-0157">Chromophore</keyword>
<dbReference type="GO" id="GO:0009523">
    <property type="term" value="C:photosystem II"/>
    <property type="evidence" value="ECO:0007669"/>
    <property type="project" value="UniProtKB-KW"/>
</dbReference>
<gene>
    <name evidence="8" type="primary">cab2</name>
</gene>
<feature type="binding site" description="axial binding residue" evidence="6">
    <location>
        <position position="77"/>
    </location>
    <ligand>
        <name>chlorophyll b</name>
        <dbReference type="ChEBI" id="CHEBI:61721"/>
        <label>1</label>
    </ligand>
    <ligandPart>
        <name>Mg</name>
        <dbReference type="ChEBI" id="CHEBI:25107"/>
    </ligandPart>
</feature>
<sequence length="260" mass="28429">MAALVANKAALGFRAPAQARRSVVARAEQRASWFPGNPAPEYLKGELAGDYGFDPLGFGDEPRRLEWMVQAELVHCRWAMLGAAGILLPEIGNKTGMQSAAPGLAFPHWWEAGKVVAESGPWSMGSLTFTMFLLMGWAEHKRLYDFVKPGSQAVGWAWAPLGLGSITGVEEPLVAKENGYPGGIFDPFQMSKNEAKYKWYKQSEVTNGRLAMTAMFGFVSQHIAYPGKGPIDNLVDHVSNPTKVTFATNGVSVPHFIEYH</sequence>
<comment type="similarity">
    <text evidence="7">Belongs to the light-harvesting chlorophyll a/b-binding (LHC) protein family.</text>
</comment>
<dbReference type="GO" id="GO:0016168">
    <property type="term" value="F:chlorophyll binding"/>
    <property type="evidence" value="ECO:0007669"/>
    <property type="project" value="UniProtKB-KW"/>
</dbReference>
<evidence type="ECO:0000256" key="3">
    <source>
        <dbReference type="ARBA" id="ARBA00022531"/>
    </source>
</evidence>
<keyword evidence="4 7" id="KW-0934">Plastid</keyword>